<evidence type="ECO:0000259" key="7">
    <source>
        <dbReference type="Pfam" id="PF01029"/>
    </source>
</evidence>
<dbReference type="InterPro" id="IPR011605">
    <property type="entry name" value="NusB_fam"/>
</dbReference>
<proteinExistence type="inferred from homology"/>
<evidence type="ECO:0000313" key="8">
    <source>
        <dbReference type="EMBL" id="TCZ69118.1"/>
    </source>
</evidence>
<dbReference type="HAMAP" id="MF_00073">
    <property type="entry name" value="NusB"/>
    <property type="match status" value="1"/>
</dbReference>
<dbReference type="GO" id="GO:0005829">
    <property type="term" value="C:cytosol"/>
    <property type="evidence" value="ECO:0007669"/>
    <property type="project" value="TreeGrafter"/>
</dbReference>
<dbReference type="GO" id="GO:0031564">
    <property type="term" value="P:transcription antitermination"/>
    <property type="evidence" value="ECO:0007669"/>
    <property type="project" value="UniProtKB-KW"/>
</dbReference>
<comment type="function">
    <text evidence="6">Involved in transcription antitermination. Required for transcription of ribosomal RNA (rRNA) genes. Binds specifically to the boxA antiterminator sequence of the ribosomal RNA (rrn) operons.</text>
</comment>
<evidence type="ECO:0000256" key="6">
    <source>
        <dbReference type="HAMAP-Rule" id="MF_00073"/>
    </source>
</evidence>
<dbReference type="PANTHER" id="PTHR11078:SF3">
    <property type="entry name" value="ANTITERMINATION NUSB DOMAIN-CONTAINING PROTEIN"/>
    <property type="match status" value="1"/>
</dbReference>
<protein>
    <recommendedName>
        <fullName evidence="6">Transcription antitermination protein NusB</fullName>
    </recommendedName>
    <alternativeName>
        <fullName evidence="6">Antitermination factor NusB</fullName>
    </alternativeName>
</protein>
<feature type="domain" description="NusB/RsmB/TIM44" evidence="7">
    <location>
        <begin position="199"/>
        <end position="292"/>
    </location>
</feature>
<reference evidence="8 9" key="1">
    <citation type="submission" date="2019-03" db="EMBL/GenBank/DDBJ databases">
        <authorList>
            <person name="Kim M.K.M."/>
        </authorList>
    </citation>
    <scope>NUCLEOTIDE SEQUENCE [LARGE SCALE GENOMIC DNA]</scope>
    <source>
        <strain evidence="8 9">17J68-15</strain>
    </source>
</reference>
<dbReference type="InterPro" id="IPR006027">
    <property type="entry name" value="NusB_RsmB_TIM44"/>
</dbReference>
<evidence type="ECO:0000256" key="4">
    <source>
        <dbReference type="ARBA" id="ARBA00023015"/>
    </source>
</evidence>
<keyword evidence="4 6" id="KW-0805">Transcription regulation</keyword>
<dbReference type="Pfam" id="PF01029">
    <property type="entry name" value="NusB"/>
    <property type="match status" value="1"/>
</dbReference>
<dbReference type="SUPFAM" id="SSF48013">
    <property type="entry name" value="NusB-like"/>
    <property type="match status" value="1"/>
</dbReference>
<dbReference type="GO" id="GO:0003723">
    <property type="term" value="F:RNA binding"/>
    <property type="evidence" value="ECO:0007669"/>
    <property type="project" value="UniProtKB-UniRule"/>
</dbReference>
<comment type="similarity">
    <text evidence="1 6">Belongs to the NusB family.</text>
</comment>
<evidence type="ECO:0000256" key="5">
    <source>
        <dbReference type="ARBA" id="ARBA00023163"/>
    </source>
</evidence>
<dbReference type="RefSeq" id="WP_131852638.1">
    <property type="nucleotide sequence ID" value="NZ_SKFH01000023.1"/>
</dbReference>
<keyword evidence="2 6" id="KW-0889">Transcription antitermination</keyword>
<dbReference type="OrthoDB" id="9787568at2"/>
<dbReference type="InterPro" id="IPR035926">
    <property type="entry name" value="NusB-like_sf"/>
</dbReference>
<dbReference type="GO" id="GO:0006353">
    <property type="term" value="P:DNA-templated transcription termination"/>
    <property type="evidence" value="ECO:0007669"/>
    <property type="project" value="UniProtKB-UniRule"/>
</dbReference>
<dbReference type="EMBL" id="SKFH01000023">
    <property type="protein sequence ID" value="TCZ69118.1"/>
    <property type="molecule type" value="Genomic_DNA"/>
</dbReference>
<dbReference type="Proteomes" id="UP000295164">
    <property type="component" value="Unassembled WGS sequence"/>
</dbReference>
<name>A0A4R4DX08_9BACT</name>
<accession>A0A4R4DX08</accession>
<evidence type="ECO:0000313" key="9">
    <source>
        <dbReference type="Proteomes" id="UP000295164"/>
    </source>
</evidence>
<gene>
    <name evidence="6 8" type="primary">nusB</name>
    <name evidence="8" type="ORF">E0486_13165</name>
</gene>
<keyword evidence="5 6" id="KW-0804">Transcription</keyword>
<organism evidence="8 9">
    <name type="scientific">Flaviaesturariibacter aridisoli</name>
    <dbReference type="NCBI Taxonomy" id="2545761"/>
    <lineage>
        <taxon>Bacteria</taxon>
        <taxon>Pseudomonadati</taxon>
        <taxon>Bacteroidota</taxon>
        <taxon>Chitinophagia</taxon>
        <taxon>Chitinophagales</taxon>
        <taxon>Chitinophagaceae</taxon>
        <taxon>Flaviaestuariibacter</taxon>
    </lineage>
</organism>
<dbReference type="NCBIfam" id="TIGR01951">
    <property type="entry name" value="nusB"/>
    <property type="match status" value="1"/>
</dbReference>
<evidence type="ECO:0000256" key="3">
    <source>
        <dbReference type="ARBA" id="ARBA00022884"/>
    </source>
</evidence>
<evidence type="ECO:0000256" key="1">
    <source>
        <dbReference type="ARBA" id="ARBA00005952"/>
    </source>
</evidence>
<dbReference type="PANTHER" id="PTHR11078">
    <property type="entry name" value="N UTILIZATION SUBSTANCE PROTEIN B-RELATED"/>
    <property type="match status" value="1"/>
</dbReference>
<keyword evidence="9" id="KW-1185">Reference proteome</keyword>
<comment type="caution">
    <text evidence="8">The sequence shown here is derived from an EMBL/GenBank/DDBJ whole genome shotgun (WGS) entry which is preliminary data.</text>
</comment>
<evidence type="ECO:0000256" key="2">
    <source>
        <dbReference type="ARBA" id="ARBA00022814"/>
    </source>
</evidence>
<dbReference type="AlphaFoldDB" id="A0A4R4DX08"/>
<dbReference type="Gene3D" id="1.10.940.10">
    <property type="entry name" value="NusB-like"/>
    <property type="match status" value="1"/>
</dbReference>
<keyword evidence="3 6" id="KW-0694">RNA-binding</keyword>
<sequence length="309" mass="35858">MISRRNIRVKVMQTLYTLSTQDGQGKPGEPQRLLQKHFDQSRDLLQYLLYFVTEVAGYAETDSFQRRSKHLPSQEDLNVNTKIAGNELLWTLKEDTALAAQWEMGQSMHRIDRDILRKAYQRLAESPEYHTYISTETREKKSERAILEYIFEELLLPDESFIAHLEELFPNWDDDGEMAVQLVQGYLQKPGSFRIDQFISAEKLQFAKSLLATVLEKHEQLEGYIHPKLKNWDAERIASLDMILMKMGVAELLFFETIPPKVTINEYIELAKEYSTAQSGQFINGILDNIHKDLVQSGQLHKTDFRKGA</sequence>